<keyword evidence="7 12" id="KW-0234">DNA repair</keyword>
<comment type="subunit">
    <text evidence="11">Interacts with RPA2 subunit of the RPA trimer; this interaction mediates UNG2 recruitment to RPA-coated single-stranded DNA at stalled replication forks. Interacts with PCNA; this interaction mediates UNG2 recruitment to S-phase replication foci. Interacts (via N-terminus) with FAM72A.</text>
</comment>
<dbReference type="InterPro" id="IPR005122">
    <property type="entry name" value="Uracil-DNA_glycosylase-like"/>
</dbReference>
<comment type="catalytic activity">
    <reaction evidence="10">
        <text>a 2'-deoxyuridine in single-stranded DNA + H2O = a 2'-deoxyribose 5'-monophosphate in single-stranded DNA + uracil</text>
        <dbReference type="Rhea" id="RHEA:81459"/>
        <dbReference type="Rhea" id="RHEA-COMP:12847"/>
        <dbReference type="Rhea" id="RHEA-COMP:19684"/>
        <dbReference type="ChEBI" id="CHEBI:15377"/>
        <dbReference type="ChEBI" id="CHEBI:17568"/>
        <dbReference type="ChEBI" id="CHEBI:133902"/>
        <dbReference type="ChEBI" id="CHEBI:139095"/>
    </reaction>
    <physiologicalReaction direction="left-to-right" evidence="10">
        <dbReference type="Rhea" id="RHEA:81460"/>
    </physiologicalReaction>
</comment>
<gene>
    <name evidence="17" type="primary">Ung</name>
    <name evidence="17" type="ORF">AWC38_SpisGene10596</name>
</gene>
<dbReference type="InterPro" id="IPR002043">
    <property type="entry name" value="UDG_fam1"/>
</dbReference>
<reference evidence="18" key="1">
    <citation type="journal article" date="2017" name="bioRxiv">
        <title>Comparative analysis of the genomes of Stylophora pistillata and Acropora digitifera provides evidence for extensive differences between species of corals.</title>
        <authorList>
            <person name="Voolstra C.R."/>
            <person name="Li Y."/>
            <person name="Liew Y.J."/>
            <person name="Baumgarten S."/>
            <person name="Zoccola D."/>
            <person name="Flot J.-F."/>
            <person name="Tambutte S."/>
            <person name="Allemand D."/>
            <person name="Aranda M."/>
        </authorList>
    </citation>
    <scope>NUCLEOTIDE SEQUENCE [LARGE SCALE GENOMIC DNA]</scope>
</reference>
<dbReference type="SMART" id="SM00987">
    <property type="entry name" value="UreE_C"/>
    <property type="match status" value="1"/>
</dbReference>
<keyword evidence="3 12" id="KW-0227">DNA damage</keyword>
<dbReference type="Gene3D" id="3.40.470.10">
    <property type="entry name" value="Uracil-DNA glycosylase-like domain"/>
    <property type="match status" value="1"/>
</dbReference>
<dbReference type="EMBL" id="LSMT01000167">
    <property type="protein sequence ID" value="PFX24778.1"/>
    <property type="molecule type" value="Genomic_DNA"/>
</dbReference>
<dbReference type="GO" id="GO:0004844">
    <property type="term" value="F:uracil DNA N-glycosylase activity"/>
    <property type="evidence" value="ECO:0007669"/>
    <property type="project" value="UniProtKB-UniRule"/>
</dbReference>
<evidence type="ECO:0000259" key="16">
    <source>
        <dbReference type="SMART" id="SM00986"/>
    </source>
</evidence>
<organism evidence="17 18">
    <name type="scientific">Stylophora pistillata</name>
    <name type="common">Smooth cauliflower coral</name>
    <dbReference type="NCBI Taxonomy" id="50429"/>
    <lineage>
        <taxon>Eukaryota</taxon>
        <taxon>Metazoa</taxon>
        <taxon>Cnidaria</taxon>
        <taxon>Anthozoa</taxon>
        <taxon>Hexacorallia</taxon>
        <taxon>Scleractinia</taxon>
        <taxon>Astrocoeniina</taxon>
        <taxon>Pocilloporidae</taxon>
        <taxon>Stylophora</taxon>
    </lineage>
</organism>
<dbReference type="PROSITE" id="PS00130">
    <property type="entry name" value="U_DNA_GLYCOSYLASE"/>
    <property type="match status" value="1"/>
</dbReference>
<dbReference type="GO" id="GO:0005654">
    <property type="term" value="C:nucleoplasm"/>
    <property type="evidence" value="ECO:0007669"/>
    <property type="project" value="UniProtKB-ARBA"/>
</dbReference>
<feature type="active site" description="Proton acceptor" evidence="12 13">
    <location>
        <position position="135"/>
    </location>
</feature>
<evidence type="ECO:0000256" key="13">
    <source>
        <dbReference type="PROSITE-ProRule" id="PRU10072"/>
    </source>
</evidence>
<evidence type="ECO:0000256" key="15">
    <source>
        <dbReference type="SAM" id="MobiDB-lite"/>
    </source>
</evidence>
<comment type="catalytic activity">
    <reaction evidence="9">
        <text>a 2'-deoxyuridine in double-stranded DNA + H2O = a 2'-deoxyribose 5'-monophosphate in double-stranded DNA + uracil</text>
        <dbReference type="Rhea" id="RHEA:81455"/>
        <dbReference type="Rhea" id="RHEA-COMP:14231"/>
        <dbReference type="Rhea" id="RHEA-COMP:17071"/>
        <dbReference type="ChEBI" id="CHEBI:15377"/>
        <dbReference type="ChEBI" id="CHEBI:17568"/>
        <dbReference type="ChEBI" id="CHEBI:133902"/>
        <dbReference type="ChEBI" id="CHEBI:139095"/>
    </reaction>
    <physiologicalReaction direction="left-to-right" evidence="9">
        <dbReference type="Rhea" id="RHEA:81456"/>
    </physiologicalReaction>
</comment>
<comment type="similarity">
    <text evidence="1 12 14">Belongs to the uracil-DNA glycosylase (UDG) superfamily. UNG family.</text>
</comment>
<evidence type="ECO:0000256" key="10">
    <source>
        <dbReference type="ARBA" id="ARBA00052828"/>
    </source>
</evidence>
<dbReference type="Proteomes" id="UP000225706">
    <property type="component" value="Unassembled WGS sequence"/>
</dbReference>
<evidence type="ECO:0000313" key="18">
    <source>
        <dbReference type="Proteomes" id="UP000225706"/>
    </source>
</evidence>
<dbReference type="GO" id="GO:0097510">
    <property type="term" value="P:base-excision repair, AP site formation via deaminated base removal"/>
    <property type="evidence" value="ECO:0007669"/>
    <property type="project" value="TreeGrafter"/>
</dbReference>
<dbReference type="InterPro" id="IPR036895">
    <property type="entry name" value="Uracil-DNA_glycosylase-like_sf"/>
</dbReference>
<keyword evidence="6 12" id="KW-0496">Mitochondrion</keyword>
<evidence type="ECO:0000256" key="11">
    <source>
        <dbReference type="ARBA" id="ARBA00064140"/>
    </source>
</evidence>
<keyword evidence="5" id="KW-0007">Acetylation</keyword>
<evidence type="ECO:0000256" key="1">
    <source>
        <dbReference type="ARBA" id="ARBA00008184"/>
    </source>
</evidence>
<evidence type="ECO:0000313" key="17">
    <source>
        <dbReference type="EMBL" id="PFX24778.1"/>
    </source>
</evidence>
<comment type="subcellular location">
    <subcellularLocation>
        <location evidence="12">Mitochondrion</location>
    </subcellularLocation>
    <subcellularLocation>
        <location evidence="12">Nucleus</location>
    </subcellularLocation>
</comment>
<dbReference type="InterPro" id="IPR018085">
    <property type="entry name" value="Ura-DNA_Glyclase_AS"/>
</dbReference>
<evidence type="ECO:0000256" key="4">
    <source>
        <dbReference type="ARBA" id="ARBA00022801"/>
    </source>
</evidence>
<keyword evidence="2" id="KW-0597">Phosphoprotein</keyword>
<feature type="compositionally biased region" description="Polar residues" evidence="15">
    <location>
        <begin position="1"/>
        <end position="11"/>
    </location>
</feature>
<comment type="caution">
    <text evidence="17">The sequence shown here is derived from an EMBL/GenBank/DDBJ whole genome shotgun (WGS) entry which is preliminary data.</text>
</comment>
<comment type="catalytic activity">
    <reaction evidence="12 14">
        <text>Hydrolyzes single-stranded DNA or mismatched double-stranded DNA and polynucleotides, releasing free uracil.</text>
        <dbReference type="EC" id="3.2.2.27"/>
    </reaction>
</comment>
<dbReference type="OrthoDB" id="10031947at2759"/>
<protein>
    <recommendedName>
        <fullName evidence="12 14">Uracil-DNA glycosylase</fullName>
        <shortName evidence="12">UDG</shortName>
        <ecNumber evidence="12 14">3.2.2.27</ecNumber>
    </recommendedName>
</protein>
<dbReference type="NCBIfam" id="NF003589">
    <property type="entry name" value="PRK05254.1-2"/>
    <property type="match status" value="1"/>
</dbReference>
<evidence type="ECO:0000256" key="3">
    <source>
        <dbReference type="ARBA" id="ARBA00022763"/>
    </source>
</evidence>
<dbReference type="FunFam" id="3.40.470.10:FF:000004">
    <property type="entry name" value="Uracil-DNA glycosylase"/>
    <property type="match status" value="1"/>
</dbReference>
<dbReference type="GO" id="GO:0005739">
    <property type="term" value="C:mitochondrion"/>
    <property type="evidence" value="ECO:0007669"/>
    <property type="project" value="UniProtKB-SubCell"/>
</dbReference>
<sequence length="303" mass="34061">MQTQRTISSFFIPSGTGIKRRAEDEEAGTGENANSTPSKTKRLAVNLSPEQRARIEANREEAQKKLLANKSPQFFGPSWKKALAAEFTKEYFQKLMNFVKEERSRKTVYPAEKDVFSWTLQCDIHEVKVVIIGQDPYHGPRQAHGLCFSVPPRVGIPPSLVNIYKELQNDIEGFEPPKHGYLLGWAKQGVLLLNACLTVVASQANSHKDKGWEKFTDAVIRWINTNLSGVVFLLWGSYAQKKGSFIDKKKHQVLKAVHPSPLSAHRGFLGCKHFSQANAYLKKSGKKPVNWCNLPSDENEAVN</sequence>
<evidence type="ECO:0000256" key="6">
    <source>
        <dbReference type="ARBA" id="ARBA00023128"/>
    </source>
</evidence>
<keyword evidence="4 12" id="KW-0378">Hydrolase</keyword>
<evidence type="ECO:0000256" key="8">
    <source>
        <dbReference type="ARBA" id="ARBA00023242"/>
    </source>
</evidence>
<accession>A0A2B4S875</accession>
<evidence type="ECO:0000256" key="7">
    <source>
        <dbReference type="ARBA" id="ARBA00023204"/>
    </source>
</evidence>
<dbReference type="AlphaFoldDB" id="A0A2B4S875"/>
<dbReference type="NCBIfam" id="NF003591">
    <property type="entry name" value="PRK05254.1-4"/>
    <property type="match status" value="1"/>
</dbReference>
<dbReference type="HAMAP" id="MF_00148">
    <property type="entry name" value="UDG"/>
    <property type="match status" value="1"/>
</dbReference>
<dbReference type="SMART" id="SM00986">
    <property type="entry name" value="UDG"/>
    <property type="match status" value="1"/>
</dbReference>
<proteinExistence type="inferred from homology"/>
<evidence type="ECO:0000256" key="2">
    <source>
        <dbReference type="ARBA" id="ARBA00022553"/>
    </source>
</evidence>
<feature type="domain" description="Uracil-DNA glycosylase-like" evidence="16">
    <location>
        <begin position="120"/>
        <end position="281"/>
    </location>
</feature>
<dbReference type="EC" id="3.2.2.27" evidence="12 14"/>
<evidence type="ECO:0000256" key="9">
    <source>
        <dbReference type="ARBA" id="ARBA00052069"/>
    </source>
</evidence>
<name>A0A2B4S875_STYPI</name>
<dbReference type="NCBIfam" id="NF003592">
    <property type="entry name" value="PRK05254.1-5"/>
    <property type="match status" value="1"/>
</dbReference>
<dbReference type="SUPFAM" id="SSF52141">
    <property type="entry name" value="Uracil-DNA glycosylase-like"/>
    <property type="match status" value="1"/>
</dbReference>
<dbReference type="CDD" id="cd10027">
    <property type="entry name" value="UDG-F1-like"/>
    <property type="match status" value="1"/>
</dbReference>
<dbReference type="NCBIfam" id="TIGR00628">
    <property type="entry name" value="ung"/>
    <property type="match status" value="1"/>
</dbReference>
<keyword evidence="18" id="KW-1185">Reference proteome</keyword>
<evidence type="ECO:0000256" key="12">
    <source>
        <dbReference type="HAMAP-Rule" id="MF_03166"/>
    </source>
</evidence>
<keyword evidence="8 12" id="KW-0539">Nucleus</keyword>
<dbReference type="STRING" id="50429.A0A2B4S875"/>
<evidence type="ECO:0000256" key="5">
    <source>
        <dbReference type="ARBA" id="ARBA00022990"/>
    </source>
</evidence>
<dbReference type="PANTHER" id="PTHR11264">
    <property type="entry name" value="URACIL-DNA GLYCOSYLASE"/>
    <property type="match status" value="1"/>
</dbReference>
<dbReference type="PANTHER" id="PTHR11264:SF0">
    <property type="entry name" value="URACIL-DNA GLYCOSYLASE"/>
    <property type="match status" value="1"/>
</dbReference>
<dbReference type="Pfam" id="PF03167">
    <property type="entry name" value="UDG"/>
    <property type="match status" value="1"/>
</dbReference>
<evidence type="ECO:0000256" key="14">
    <source>
        <dbReference type="RuleBase" id="RU003780"/>
    </source>
</evidence>
<dbReference type="NCBIfam" id="NF003588">
    <property type="entry name" value="PRK05254.1-1"/>
    <property type="match status" value="1"/>
</dbReference>
<comment type="function">
    <text evidence="12 14">Excises uracil residues from the DNA which can arise as a result of misincorporation of dUMP residues by DNA polymerase or due to deamination of cytosine.</text>
</comment>
<feature type="region of interest" description="Disordered" evidence="15">
    <location>
        <begin position="1"/>
        <end position="42"/>
    </location>
</feature>